<evidence type="ECO:0000259" key="8">
    <source>
        <dbReference type="PROSITE" id="PS50212"/>
    </source>
</evidence>
<dbReference type="SMART" id="SM00326">
    <property type="entry name" value="SH3"/>
    <property type="match status" value="1"/>
</dbReference>
<dbReference type="Gene3D" id="1.10.840.10">
    <property type="entry name" value="Ras guanine-nucleotide exchange factors catalytic domain"/>
    <property type="match status" value="1"/>
</dbReference>
<dbReference type="Proteomes" id="UP001497600">
    <property type="component" value="Chromosome E"/>
</dbReference>
<dbReference type="CDD" id="cd06224">
    <property type="entry name" value="REM"/>
    <property type="match status" value="1"/>
</dbReference>
<feature type="domain" description="Ras-GEF" evidence="7">
    <location>
        <begin position="1293"/>
        <end position="1539"/>
    </location>
</feature>
<dbReference type="Pfam" id="PF00617">
    <property type="entry name" value="RasGEF"/>
    <property type="match status" value="1"/>
</dbReference>
<dbReference type="CDD" id="cd00155">
    <property type="entry name" value="RasGEF"/>
    <property type="match status" value="1"/>
</dbReference>
<dbReference type="Gene3D" id="2.30.30.40">
    <property type="entry name" value="SH3 Domains"/>
    <property type="match status" value="1"/>
</dbReference>
<keyword evidence="10" id="KW-1185">Reference proteome</keyword>
<dbReference type="SUPFAM" id="SSF50044">
    <property type="entry name" value="SH3-domain"/>
    <property type="match status" value="1"/>
</dbReference>
<organism evidence="9 10">
    <name type="scientific">[Candida] anglica</name>
    <dbReference type="NCBI Taxonomy" id="148631"/>
    <lineage>
        <taxon>Eukaryota</taxon>
        <taxon>Fungi</taxon>
        <taxon>Dikarya</taxon>
        <taxon>Ascomycota</taxon>
        <taxon>Saccharomycotina</taxon>
        <taxon>Pichiomycetes</taxon>
        <taxon>Debaryomycetaceae</taxon>
        <taxon>Kurtzmaniella</taxon>
    </lineage>
</organism>
<gene>
    <name evidence="9" type="ORF">CAAN4_E02300</name>
</gene>
<evidence type="ECO:0008006" key="11">
    <source>
        <dbReference type="Google" id="ProtNLM"/>
    </source>
</evidence>
<evidence type="ECO:0000313" key="10">
    <source>
        <dbReference type="Proteomes" id="UP001497600"/>
    </source>
</evidence>
<dbReference type="InterPro" id="IPR036028">
    <property type="entry name" value="SH3-like_dom_sf"/>
</dbReference>
<protein>
    <recommendedName>
        <fullName evidence="11">Bud site selection protein 5</fullName>
    </recommendedName>
</protein>
<evidence type="ECO:0000256" key="5">
    <source>
        <dbReference type="SAM" id="MobiDB-lite"/>
    </source>
</evidence>
<feature type="region of interest" description="Disordered" evidence="5">
    <location>
        <begin position="1"/>
        <end position="73"/>
    </location>
</feature>
<evidence type="ECO:0000256" key="4">
    <source>
        <dbReference type="PROSITE-ProRule" id="PRU00192"/>
    </source>
</evidence>
<feature type="domain" description="N-terminal Ras-GEF" evidence="8">
    <location>
        <begin position="1003"/>
        <end position="1131"/>
    </location>
</feature>
<feature type="region of interest" description="Disordered" evidence="5">
    <location>
        <begin position="325"/>
        <end position="361"/>
    </location>
</feature>
<dbReference type="InterPro" id="IPR023578">
    <property type="entry name" value="Ras_GEF_dom_sf"/>
</dbReference>
<feature type="region of interest" description="Disordered" evidence="5">
    <location>
        <begin position="281"/>
        <end position="301"/>
    </location>
</feature>
<feature type="compositionally biased region" description="Low complexity" evidence="5">
    <location>
        <begin position="335"/>
        <end position="361"/>
    </location>
</feature>
<dbReference type="SUPFAM" id="SSF48366">
    <property type="entry name" value="Ras GEF"/>
    <property type="match status" value="1"/>
</dbReference>
<dbReference type="PANTHER" id="PTHR23113:SF354">
    <property type="entry name" value="BUD SITE SELECTION PROTEIN 5"/>
    <property type="match status" value="1"/>
</dbReference>
<dbReference type="Pfam" id="PF00618">
    <property type="entry name" value="RasGEF_N"/>
    <property type="match status" value="1"/>
</dbReference>
<keyword evidence="1 4" id="KW-0728">SH3 domain</keyword>
<dbReference type="PROSITE" id="PS50009">
    <property type="entry name" value="RASGEF_CAT"/>
    <property type="match status" value="1"/>
</dbReference>
<feature type="compositionally biased region" description="Polar residues" evidence="5">
    <location>
        <begin position="59"/>
        <end position="68"/>
    </location>
</feature>
<keyword evidence="2 3" id="KW-0344">Guanine-nucleotide releasing factor</keyword>
<proteinExistence type="predicted"/>
<evidence type="ECO:0000256" key="3">
    <source>
        <dbReference type="PROSITE-ProRule" id="PRU00168"/>
    </source>
</evidence>
<dbReference type="InterPro" id="IPR001452">
    <property type="entry name" value="SH3_domain"/>
</dbReference>
<evidence type="ECO:0000259" key="6">
    <source>
        <dbReference type="PROSITE" id="PS50002"/>
    </source>
</evidence>
<evidence type="ECO:0000256" key="1">
    <source>
        <dbReference type="ARBA" id="ARBA00022443"/>
    </source>
</evidence>
<name>A0ABP0EGN6_9ASCO</name>
<dbReference type="InterPro" id="IPR036964">
    <property type="entry name" value="RASGEF_cat_dom_sf"/>
</dbReference>
<dbReference type="SMART" id="SM00229">
    <property type="entry name" value="RasGEFN"/>
    <property type="match status" value="1"/>
</dbReference>
<dbReference type="PROSITE" id="PS50212">
    <property type="entry name" value="RASGEF_NTER"/>
    <property type="match status" value="1"/>
</dbReference>
<dbReference type="Gene3D" id="1.20.870.10">
    <property type="entry name" value="Son of sevenless (SoS) protein Chain: S domain 1"/>
    <property type="match status" value="1"/>
</dbReference>
<dbReference type="PROSITE" id="PS50002">
    <property type="entry name" value="SH3"/>
    <property type="match status" value="1"/>
</dbReference>
<dbReference type="InterPro" id="IPR008937">
    <property type="entry name" value="Ras-like_GEF"/>
</dbReference>
<dbReference type="InterPro" id="IPR001895">
    <property type="entry name" value="RASGEF_cat_dom"/>
</dbReference>
<dbReference type="PANTHER" id="PTHR23113">
    <property type="entry name" value="GUANINE NUCLEOTIDE EXCHANGE FACTOR"/>
    <property type="match status" value="1"/>
</dbReference>
<dbReference type="SMART" id="SM00147">
    <property type="entry name" value="RasGEF"/>
    <property type="match status" value="1"/>
</dbReference>
<dbReference type="InterPro" id="IPR000651">
    <property type="entry name" value="Ras-like_Gua-exchang_fac_N"/>
</dbReference>
<evidence type="ECO:0000313" key="9">
    <source>
        <dbReference type="EMBL" id="CAK7906772.1"/>
    </source>
</evidence>
<sequence length="1575" mass="178236">MSSTATYSRPDESVSQGPPPRSHMSTSSSVYSPLDSEFGMRTENDNTPRQQQHQQQQQPSHLRNSMASEDSYRQRLPSIDSELTPDESHRMATEVSNQTIQTFVTADSGFSFGSINDSILNDNRSDTLDISGETINDINTAYGAVPEYNYDEDATPIIPTIATYDPIDKTPIVQEGMTFDRAAASEEDESNDLNNHRASRLFPQRELSNKFKRLSMTLQQSNQFTSGESVEFMSNFSQNVERMNNESSTNRTSLYYKKIHEKTPEETDEEDRVERTMVARVVDDHSTSSTLSNRSSVSSDGRYVLSSAHGVSSNSLHEDIHKDQNTLPQVDDGNKSSSNNSFCFNNGSSSTTSSQVPSNQNSYVDLKGARVSPLKLSRNVNGIEEEAPIRKDLVEKFEKLSTEQPVDKDVTLSDKEKNDYLINKHNMTEKYPLGLNIAYNTDSVLDPKHTDSSYTIDEGDTIDKETTVSVSEVDEGSKRESITSSVMYDDDEDLSTLFVRALHTFDSSTLQSESDVSICLSFEKDELAFVHTIDESGWGEVTLINSLKRGWIPMNYFSIAVGESKNDSDTSNDSVEEDGILPNSAYLRPLFHACGKFLMNPLSHKNRRDKYTFSIRVINSIRDGVRILLQETDCLSRSNEIVTKRPIVRKTRKSLLADWYNLMLKANQYKGTYNFNKIEVLTLMVYQVSRKAVAFLEVWSTESRQVIKRENEKKLQNDMNNYPLLATPPQAKQRITELNGLLYSYLGMIIGRLDLIEHNPVGCELLESLAHQIILLLRELLFISKTGSDFSSEKPAELDGSLDTLLSLVSDLVSGVKSLVVKTLNESDEDKKNSDKDKIATDYYYTEEGGSLLMIASKMVKAISITIASIRKLLDVTGDFKLNAERSYPDYTKMKIEADELIRKCSIGIAKAHSVKNRELRHMKRPANARASNRYSMMRSGKTGDLGLTDNGTILLHDVLVSDVDGSSPFSISNSEFQPFSHTDPNTPVSERHNIKDELLVDSQGNLLGASFKGLVFTLTNESSPPEYFFVSTFFICFRSFANGIDLIEELISRFEVNNKEVSKKDVSAEVKLKNRRRLIAKMFQLWLESYWNQEADYSLLTTLINFFNECLSLYLPLDAIKLIEVAAKLSSKPLIENQKPTRKNKTTRQIFNRSITITHLNRKNSALGSGPLALDNSVSARYSMVDGYELSKINTNTSTSTSLTSMSLPMPLGVGNQTSSSHSLLSKSQLVTIEKVNLTYRAILGDSWCNPKFIDHKQFVPLELKSILPNWYNVCDQNWVLSNYRPNLLDFNGLEIAKQLTLIESSIFCSIRPDELLNENFTAKRAHLKLAPNIRQSLLFTNCLSGYVLESTLQPKINQKMRINIIKTWLKVAISCLYLRNFNSLAAILTALQSHLVTRLTRVWAELSPKYRDLYEYLAGIVHPDKNYTVYRTKLRNFLVSNDYNIPIVPYFSLFLQDLTFVADGNPSYRKADSFLNQKLINIDKYLKLTRIIADIESLQIPYIDNGTSRANKRTTMFSMSSSKTDKVEDYHIIAVPSFQELILLELWKVCQLNRKEDDRAWKLSLLIHPRDAN</sequence>
<feature type="compositionally biased region" description="Low complexity" evidence="5">
    <location>
        <begin position="287"/>
        <end position="299"/>
    </location>
</feature>
<evidence type="ECO:0000259" key="7">
    <source>
        <dbReference type="PROSITE" id="PS50009"/>
    </source>
</evidence>
<reference evidence="9 10" key="1">
    <citation type="submission" date="2024-01" db="EMBL/GenBank/DDBJ databases">
        <authorList>
            <consortium name="Genoscope - CEA"/>
            <person name="William W."/>
        </authorList>
    </citation>
    <scope>NUCLEOTIDE SEQUENCE [LARGE SCALE GENOMIC DNA]</scope>
    <source>
        <strain evidence="9 10">29B2s-10</strain>
    </source>
</reference>
<dbReference type="EMBL" id="OZ004257">
    <property type="protein sequence ID" value="CAK7906772.1"/>
    <property type="molecule type" value="Genomic_DNA"/>
</dbReference>
<accession>A0ABP0EGN6</accession>
<feature type="domain" description="SH3" evidence="6">
    <location>
        <begin position="494"/>
        <end position="562"/>
    </location>
</feature>
<evidence type="ECO:0000256" key="2">
    <source>
        <dbReference type="ARBA" id="ARBA00022658"/>
    </source>
</evidence>